<keyword evidence="8 10" id="KW-0786">Thiamine pyrophosphate</keyword>
<dbReference type="PROSITE" id="PS00802">
    <property type="entry name" value="TRANSKETOLASE_2"/>
    <property type="match status" value="1"/>
</dbReference>
<evidence type="ECO:0000256" key="2">
    <source>
        <dbReference type="ARBA" id="ARBA00007131"/>
    </source>
</evidence>
<dbReference type="InterPro" id="IPR029061">
    <property type="entry name" value="THDP-binding"/>
</dbReference>
<dbReference type="SUPFAM" id="SSF52922">
    <property type="entry name" value="TK C-terminal domain-like"/>
    <property type="match status" value="1"/>
</dbReference>
<evidence type="ECO:0000256" key="6">
    <source>
        <dbReference type="ARBA" id="ARBA00022723"/>
    </source>
</evidence>
<comment type="cofactor">
    <cofactor evidence="1">
        <name>Co(2+)</name>
        <dbReference type="ChEBI" id="CHEBI:48828"/>
    </cofactor>
</comment>
<accession>A0ABQ7K500</accession>
<dbReference type="InterPro" id="IPR049557">
    <property type="entry name" value="Transketolase_CS"/>
</dbReference>
<dbReference type="CDD" id="cd07033">
    <property type="entry name" value="TPP_PYR_DXS_TK_like"/>
    <property type="match status" value="1"/>
</dbReference>
<dbReference type="SUPFAM" id="SSF52518">
    <property type="entry name" value="Thiamin diphosphate-binding fold (THDP-binding)"/>
    <property type="match status" value="2"/>
</dbReference>
<evidence type="ECO:0000313" key="13">
    <source>
        <dbReference type="Proteomes" id="UP001194696"/>
    </source>
</evidence>
<evidence type="ECO:0000256" key="10">
    <source>
        <dbReference type="RuleBase" id="RU004996"/>
    </source>
</evidence>
<dbReference type="EMBL" id="JAAAIM010000307">
    <property type="protein sequence ID" value="KAG0290174.1"/>
    <property type="molecule type" value="Genomic_DNA"/>
</dbReference>
<comment type="caution">
    <text evidence="12">The sequence shown here is derived from an EMBL/GenBank/DDBJ whole genome shotgun (WGS) entry which is preliminary data.</text>
</comment>
<evidence type="ECO:0000256" key="3">
    <source>
        <dbReference type="ARBA" id="ARBA00011738"/>
    </source>
</evidence>
<dbReference type="EC" id="2.2.1.1" evidence="4 10"/>
<comment type="similarity">
    <text evidence="2 10">Belongs to the transketolase family.</text>
</comment>
<dbReference type="Pfam" id="PF22613">
    <property type="entry name" value="Transketolase_C_1"/>
    <property type="match status" value="1"/>
</dbReference>
<dbReference type="Pfam" id="PF00456">
    <property type="entry name" value="Transketolase_N"/>
    <property type="match status" value="1"/>
</dbReference>
<proteinExistence type="inferred from homology"/>
<dbReference type="InterPro" id="IPR033247">
    <property type="entry name" value="Transketolase_fam"/>
</dbReference>
<reference evidence="12 13" key="1">
    <citation type="journal article" date="2020" name="Fungal Divers.">
        <title>Resolving the Mortierellaceae phylogeny through synthesis of multi-gene phylogenetics and phylogenomics.</title>
        <authorList>
            <person name="Vandepol N."/>
            <person name="Liber J."/>
            <person name="Desiro A."/>
            <person name="Na H."/>
            <person name="Kennedy M."/>
            <person name="Barry K."/>
            <person name="Grigoriev I.V."/>
            <person name="Miller A.N."/>
            <person name="O'Donnell K."/>
            <person name="Stajich J.E."/>
            <person name="Bonito G."/>
        </authorList>
    </citation>
    <scope>NUCLEOTIDE SEQUENCE [LARGE SCALE GENOMIC DNA]</scope>
    <source>
        <strain evidence="12 13">AD045</strain>
    </source>
</reference>
<keyword evidence="7 10" id="KW-0460">Magnesium</keyword>
<keyword evidence="10" id="KW-0106">Calcium</keyword>
<evidence type="ECO:0000313" key="12">
    <source>
        <dbReference type="EMBL" id="KAG0290174.1"/>
    </source>
</evidence>
<keyword evidence="5 10" id="KW-0808">Transferase</keyword>
<dbReference type="Gene3D" id="3.40.50.970">
    <property type="match status" value="2"/>
</dbReference>
<sequence>MFTQEDSHAVNTIRVLAADTVFKSNSGHPGAPMGCAPMAHLLFSHFMNYNPKNPKWANRDRFVLSNGHACALQYILLHLMGYPTTMDDLKTFRQLHSKTPGHPECHMTEGIEVTTGPLGQGFANAVGLAIGEAHMAATYNKPGFELFNNYTFMITGDGCLQEGVSCEAASLAGHLQLGKLIALYDDNHISIDGDTEVSFTEDVVKRFESYGWHVLVVKDGDNDLEGMAKAIEEAKKVTDKPTLIKIFTTIGFGSVMAGTEKVHGSPLKADDIVQLKKAMGFNPEESFHVPQSTYDLYHAKAAKGAAVNLEWDALLEKYTAEFPALAADLKRRLAKELPEDWAKALPRFTPADKPIATRKLSEAVLNKVADLLPELMIGSADLTGSNLTRWKTAVDFQPENSGIGNYSGRYLRYGVREHGMAAIMNGLDAYGGIIPGGATFLNFISYASGAVRLSALSGHRVLYIMTHDSIGLGEDGPTHQPIETMAMIRATPNLVDMRPADGNETSGAYLFAISAKDRPTVLAFTRQDLPQLEGSSVEKTLFGGYVLQEVEGADVTLVGTGSEVSLAVDAAKLLAEQGIKARIVSMPSTTLFDEQSHEYRASVLIDGVPSVSVEAMTTFGWNRYAHESLGIDTFGASGPFKEVYKFFELVPEDVAAKVQKIVAFYKNEGHVPSLVRKYFH</sequence>
<protein>
    <recommendedName>
        <fullName evidence="4 10">Transketolase</fullName>
        <ecNumber evidence="4 10">2.2.1.1</ecNumber>
    </recommendedName>
</protein>
<feature type="domain" description="Transketolase-like pyrimidine-binding" evidence="11">
    <location>
        <begin position="355"/>
        <end position="531"/>
    </location>
</feature>
<keyword evidence="13" id="KW-1185">Reference proteome</keyword>
<dbReference type="SMART" id="SM00861">
    <property type="entry name" value="Transket_pyr"/>
    <property type="match status" value="1"/>
</dbReference>
<dbReference type="InterPro" id="IPR005474">
    <property type="entry name" value="Transketolase_N"/>
</dbReference>
<dbReference type="PROSITE" id="PS00801">
    <property type="entry name" value="TRANSKETOLASE_1"/>
    <property type="match status" value="1"/>
</dbReference>
<dbReference type="InterPro" id="IPR009014">
    <property type="entry name" value="Transketo_C/PFOR_II"/>
</dbReference>
<comment type="function">
    <text evidence="10">Catalyzes the transfer of a two-carbon ketol group from a ketose donor to an aldose acceptor, via a covalent intermediate with the cofactor thiamine pyrophosphate.</text>
</comment>
<evidence type="ECO:0000256" key="1">
    <source>
        <dbReference type="ARBA" id="ARBA00001941"/>
    </source>
</evidence>
<dbReference type="CDD" id="cd02012">
    <property type="entry name" value="TPP_TK"/>
    <property type="match status" value="1"/>
</dbReference>
<evidence type="ECO:0000256" key="8">
    <source>
        <dbReference type="ARBA" id="ARBA00023052"/>
    </source>
</evidence>
<dbReference type="InterPro" id="IPR005478">
    <property type="entry name" value="Transketolase_bac-like"/>
</dbReference>
<evidence type="ECO:0000256" key="7">
    <source>
        <dbReference type="ARBA" id="ARBA00022842"/>
    </source>
</evidence>
<dbReference type="Proteomes" id="UP001194696">
    <property type="component" value="Unassembled WGS sequence"/>
</dbReference>
<dbReference type="PANTHER" id="PTHR43522:SF2">
    <property type="entry name" value="TRANSKETOLASE 1-RELATED"/>
    <property type="match status" value="1"/>
</dbReference>
<comment type="cofactor">
    <cofactor evidence="10">
        <name>Mg(2+)</name>
        <dbReference type="ChEBI" id="CHEBI:18420"/>
    </cofactor>
    <cofactor evidence="10">
        <name>Ca(2+)</name>
        <dbReference type="ChEBI" id="CHEBI:29108"/>
    </cofactor>
    <cofactor evidence="10">
        <name>Mn(2+)</name>
        <dbReference type="ChEBI" id="CHEBI:29035"/>
    </cofactor>
    <cofactor evidence="10">
        <name>Co(2+)</name>
        <dbReference type="ChEBI" id="CHEBI:48828"/>
    </cofactor>
    <text evidence="10">Binds 1 Mg(2+) ion per subunit. Can also utilize other divalent metal cations, such as Ca(2+), Mn(2+) and Co(2+).</text>
</comment>
<dbReference type="NCBIfam" id="TIGR00232">
    <property type="entry name" value="tktlase_bact"/>
    <property type="match status" value="1"/>
</dbReference>
<gene>
    <name evidence="12" type="primary">TKL1_2</name>
    <name evidence="12" type="ORF">BGZ96_006350</name>
</gene>
<comment type="catalytic activity">
    <reaction evidence="9 10">
        <text>D-sedoheptulose 7-phosphate + D-glyceraldehyde 3-phosphate = aldehydo-D-ribose 5-phosphate + D-xylulose 5-phosphate</text>
        <dbReference type="Rhea" id="RHEA:10508"/>
        <dbReference type="ChEBI" id="CHEBI:57483"/>
        <dbReference type="ChEBI" id="CHEBI:57737"/>
        <dbReference type="ChEBI" id="CHEBI:58273"/>
        <dbReference type="ChEBI" id="CHEBI:59776"/>
        <dbReference type="EC" id="2.2.1.1"/>
    </reaction>
</comment>
<dbReference type="Gene3D" id="3.40.50.920">
    <property type="match status" value="1"/>
</dbReference>
<evidence type="ECO:0000256" key="4">
    <source>
        <dbReference type="ARBA" id="ARBA00013152"/>
    </source>
</evidence>
<dbReference type="InterPro" id="IPR005475">
    <property type="entry name" value="Transketolase-like_Pyr-bd"/>
</dbReference>
<evidence type="ECO:0000256" key="9">
    <source>
        <dbReference type="ARBA" id="ARBA00049473"/>
    </source>
</evidence>
<comment type="cofactor">
    <cofactor evidence="10">
        <name>thiamine diphosphate</name>
        <dbReference type="ChEBI" id="CHEBI:58937"/>
    </cofactor>
    <text evidence="10">Binds 1 thiamine pyrophosphate per subunit.</text>
</comment>
<dbReference type="Pfam" id="PF02779">
    <property type="entry name" value="Transket_pyr"/>
    <property type="match status" value="1"/>
</dbReference>
<dbReference type="InterPro" id="IPR020826">
    <property type="entry name" value="Transketolase_BS"/>
</dbReference>
<evidence type="ECO:0000256" key="5">
    <source>
        <dbReference type="ARBA" id="ARBA00022679"/>
    </source>
</evidence>
<dbReference type="InterPro" id="IPR055152">
    <property type="entry name" value="Transketolase-like_C_2"/>
</dbReference>
<organism evidence="12 13">
    <name type="scientific">Linnemannia gamsii</name>
    <dbReference type="NCBI Taxonomy" id="64522"/>
    <lineage>
        <taxon>Eukaryota</taxon>
        <taxon>Fungi</taxon>
        <taxon>Fungi incertae sedis</taxon>
        <taxon>Mucoromycota</taxon>
        <taxon>Mortierellomycotina</taxon>
        <taxon>Mortierellomycetes</taxon>
        <taxon>Mortierellales</taxon>
        <taxon>Mortierellaceae</taxon>
        <taxon>Linnemannia</taxon>
    </lineage>
</organism>
<keyword evidence="6 10" id="KW-0479">Metal-binding</keyword>
<evidence type="ECO:0000259" key="11">
    <source>
        <dbReference type="SMART" id="SM00861"/>
    </source>
</evidence>
<name>A0ABQ7K500_9FUNG</name>
<dbReference type="PANTHER" id="PTHR43522">
    <property type="entry name" value="TRANSKETOLASE"/>
    <property type="match status" value="1"/>
</dbReference>
<comment type="subunit">
    <text evidence="3 10">Homodimer.</text>
</comment>